<reference evidence="3" key="3">
    <citation type="submission" date="2023-01" db="EMBL/GenBank/DDBJ databases">
        <authorList>
            <person name="Sun Q."/>
            <person name="Evtushenko L."/>
        </authorList>
    </citation>
    <scope>NUCLEOTIDE SEQUENCE</scope>
    <source>
        <strain evidence="3">VKM B-1606</strain>
    </source>
</reference>
<evidence type="ECO:0000259" key="2">
    <source>
        <dbReference type="Pfam" id="PF00892"/>
    </source>
</evidence>
<feature type="transmembrane region" description="Helical" evidence="1">
    <location>
        <begin position="6"/>
        <end position="25"/>
    </location>
</feature>
<comment type="caution">
    <text evidence="3">The sequence shown here is derived from an EMBL/GenBank/DDBJ whole genome shotgun (WGS) entry which is preliminary data.</text>
</comment>
<evidence type="ECO:0000313" key="3">
    <source>
        <dbReference type="EMBL" id="GLK55023.1"/>
    </source>
</evidence>
<dbReference type="Gene3D" id="1.10.3730.20">
    <property type="match status" value="1"/>
</dbReference>
<dbReference type="GO" id="GO:0016020">
    <property type="term" value="C:membrane"/>
    <property type="evidence" value="ECO:0007669"/>
    <property type="project" value="InterPro"/>
</dbReference>
<protein>
    <submittedName>
        <fullName evidence="3 4">Transporter</fullName>
    </submittedName>
</protein>
<dbReference type="FunFam" id="1.10.3730.20:FF:000009">
    <property type="entry name" value="EamA family transporter"/>
    <property type="match status" value="1"/>
</dbReference>
<proteinExistence type="predicted"/>
<dbReference type="EMBL" id="JAFBCY010000002">
    <property type="protein sequence ID" value="MBM7851958.1"/>
    <property type="molecule type" value="Genomic_DNA"/>
</dbReference>
<dbReference type="InterPro" id="IPR000620">
    <property type="entry name" value="EamA_dom"/>
</dbReference>
<accession>A0A9W6IR88</accession>
<dbReference type="PANTHER" id="PTHR22911">
    <property type="entry name" value="ACYL-MALONYL CONDENSING ENZYME-RELATED"/>
    <property type="match status" value="1"/>
</dbReference>
<reference evidence="4 5" key="2">
    <citation type="submission" date="2021-01" db="EMBL/GenBank/DDBJ databases">
        <title>Genomic Encyclopedia of Type Strains, Phase IV (KMG-IV): sequencing the most valuable type-strain genomes for metagenomic binning, comparative biology and taxonomic classification.</title>
        <authorList>
            <person name="Goeker M."/>
        </authorList>
    </citation>
    <scope>NUCLEOTIDE SEQUENCE [LARGE SCALE GENOMIC DNA]</scope>
    <source>
        <strain evidence="4 5">DSM 6130</strain>
    </source>
</reference>
<reference evidence="3" key="1">
    <citation type="journal article" date="2014" name="Int. J. Syst. Evol. Microbiol.">
        <title>Complete genome sequence of Corynebacterium casei LMG S-19264T (=DSM 44701T), isolated from a smear-ripened cheese.</title>
        <authorList>
            <consortium name="US DOE Joint Genome Institute (JGI-PGF)"/>
            <person name="Walter F."/>
            <person name="Albersmeier A."/>
            <person name="Kalinowski J."/>
            <person name="Ruckert C."/>
        </authorList>
    </citation>
    <scope>NUCLEOTIDE SEQUENCE</scope>
    <source>
        <strain evidence="3">VKM B-1606</strain>
    </source>
</reference>
<evidence type="ECO:0000256" key="1">
    <source>
        <dbReference type="SAM" id="Phobius"/>
    </source>
</evidence>
<feature type="transmembrane region" description="Helical" evidence="1">
    <location>
        <begin position="126"/>
        <end position="143"/>
    </location>
</feature>
<organism evidence="3 6">
    <name type="scientific">Methylopila capsulata</name>
    <dbReference type="NCBI Taxonomy" id="61654"/>
    <lineage>
        <taxon>Bacteria</taxon>
        <taxon>Pseudomonadati</taxon>
        <taxon>Pseudomonadota</taxon>
        <taxon>Alphaproteobacteria</taxon>
        <taxon>Hyphomicrobiales</taxon>
        <taxon>Methylopilaceae</taxon>
        <taxon>Methylopila</taxon>
    </lineage>
</organism>
<dbReference type="EMBL" id="BSFF01000001">
    <property type="protein sequence ID" value="GLK55023.1"/>
    <property type="molecule type" value="Genomic_DNA"/>
</dbReference>
<keyword evidence="1" id="KW-0812">Transmembrane</keyword>
<feature type="transmembrane region" description="Helical" evidence="1">
    <location>
        <begin position="71"/>
        <end position="91"/>
    </location>
</feature>
<dbReference type="Proteomes" id="UP001143400">
    <property type="component" value="Unassembled WGS sequence"/>
</dbReference>
<dbReference type="RefSeq" id="WP_204950330.1">
    <property type="nucleotide sequence ID" value="NZ_BSFF01000001.1"/>
</dbReference>
<feature type="transmembrane region" description="Helical" evidence="1">
    <location>
        <begin position="37"/>
        <end position="56"/>
    </location>
</feature>
<dbReference type="Pfam" id="PF00892">
    <property type="entry name" value="EamA"/>
    <property type="match status" value="1"/>
</dbReference>
<dbReference type="PANTHER" id="PTHR22911:SF137">
    <property type="entry name" value="SOLUTE CARRIER FAMILY 35 MEMBER G2-RELATED"/>
    <property type="match status" value="1"/>
</dbReference>
<dbReference type="SUPFAM" id="SSF103481">
    <property type="entry name" value="Multidrug resistance efflux transporter EmrE"/>
    <property type="match status" value="1"/>
</dbReference>
<keyword evidence="1" id="KW-1133">Transmembrane helix</keyword>
<dbReference type="InterPro" id="IPR037185">
    <property type="entry name" value="EmrE-like"/>
</dbReference>
<feature type="transmembrane region" description="Helical" evidence="1">
    <location>
        <begin position="103"/>
        <end position="120"/>
    </location>
</feature>
<evidence type="ECO:0000313" key="5">
    <source>
        <dbReference type="Proteomes" id="UP000758856"/>
    </source>
</evidence>
<dbReference type="Proteomes" id="UP000758856">
    <property type="component" value="Unassembled WGS sequence"/>
</dbReference>
<feature type="domain" description="EamA" evidence="2">
    <location>
        <begin position="7"/>
        <end position="142"/>
    </location>
</feature>
<keyword evidence="5" id="KW-1185">Reference proteome</keyword>
<name>A0A9W6IR88_9HYPH</name>
<evidence type="ECO:0000313" key="6">
    <source>
        <dbReference type="Proteomes" id="UP001143400"/>
    </source>
</evidence>
<gene>
    <name evidence="3" type="ORF">GCM10008170_10420</name>
    <name evidence="4" type="ORF">JOD31_002183</name>
</gene>
<sequence>MKSLLASWQIWALLSAVFAALTAVFAKVGVANVSSDFATFVRTIVILLALAGILTATRQWQDPGAVSGRTYAFLALSGLATGASWICYFRALQLGDAARVAPIDKLSVVLVAVFGVAFLGERLSGANWLGVALIGAGAILVAYRG</sequence>
<keyword evidence="1" id="KW-0472">Membrane</keyword>
<evidence type="ECO:0000313" key="4">
    <source>
        <dbReference type="EMBL" id="MBM7851958.1"/>
    </source>
</evidence>
<dbReference type="AlphaFoldDB" id="A0A9W6IR88"/>